<dbReference type="FunFam" id="3.90.950.10:FF:000001">
    <property type="entry name" value="dITP/XTP pyrophosphatase"/>
    <property type="match status" value="1"/>
</dbReference>
<comment type="cofactor">
    <cofactor evidence="10">
        <name>Mg(2+)</name>
        <dbReference type="ChEBI" id="CHEBI:18420"/>
    </cofactor>
    <text evidence="10">Binds 1 Mg(2+) ion per subunit.</text>
</comment>
<dbReference type="EMBL" id="JACEOL010000033">
    <property type="protein sequence ID" value="MBA4602647.1"/>
    <property type="molecule type" value="Genomic_DNA"/>
</dbReference>
<comment type="catalytic activity">
    <reaction evidence="9 10">
        <text>XTP + H2O = XMP + diphosphate + H(+)</text>
        <dbReference type="Rhea" id="RHEA:28610"/>
        <dbReference type="ChEBI" id="CHEBI:15377"/>
        <dbReference type="ChEBI" id="CHEBI:15378"/>
        <dbReference type="ChEBI" id="CHEBI:33019"/>
        <dbReference type="ChEBI" id="CHEBI:57464"/>
        <dbReference type="ChEBI" id="CHEBI:61314"/>
        <dbReference type="EC" id="3.6.1.66"/>
    </reaction>
</comment>
<dbReference type="CDD" id="cd00515">
    <property type="entry name" value="HAM1"/>
    <property type="match status" value="1"/>
</dbReference>
<dbReference type="Gene3D" id="3.90.950.10">
    <property type="match status" value="1"/>
</dbReference>
<dbReference type="NCBIfam" id="NF011397">
    <property type="entry name" value="PRK14822.1"/>
    <property type="match status" value="1"/>
</dbReference>
<evidence type="ECO:0000256" key="10">
    <source>
        <dbReference type="HAMAP-Rule" id="MF_01405"/>
    </source>
</evidence>
<comment type="catalytic activity">
    <reaction evidence="10">
        <text>ITP + H2O = IMP + diphosphate + H(+)</text>
        <dbReference type="Rhea" id="RHEA:29399"/>
        <dbReference type="ChEBI" id="CHEBI:15377"/>
        <dbReference type="ChEBI" id="CHEBI:15378"/>
        <dbReference type="ChEBI" id="CHEBI:33019"/>
        <dbReference type="ChEBI" id="CHEBI:58053"/>
        <dbReference type="ChEBI" id="CHEBI:61402"/>
        <dbReference type="EC" id="3.6.1.66"/>
    </reaction>
</comment>
<dbReference type="AlphaFoldDB" id="A0A7W2ARQ1"/>
<dbReference type="PANTHER" id="PTHR11067:SF9">
    <property type="entry name" value="INOSINE TRIPHOSPHATE PYROPHOSPHATASE"/>
    <property type="match status" value="1"/>
</dbReference>
<evidence type="ECO:0000256" key="6">
    <source>
        <dbReference type="ARBA" id="ARBA00022842"/>
    </source>
</evidence>
<evidence type="ECO:0000256" key="1">
    <source>
        <dbReference type="ARBA" id="ARBA00008023"/>
    </source>
</evidence>
<comment type="similarity">
    <text evidence="1 10 11">Belongs to the HAM1 NTPase family.</text>
</comment>
<accession>A0A7W2ARQ1</accession>
<feature type="binding site" evidence="10">
    <location>
        <begin position="188"/>
        <end position="189"/>
    </location>
    <ligand>
        <name>substrate</name>
    </ligand>
</feature>
<evidence type="ECO:0000313" key="12">
    <source>
        <dbReference type="EMBL" id="MBA4602647.1"/>
    </source>
</evidence>
<feature type="binding site" evidence="10">
    <location>
        <position position="77"/>
    </location>
    <ligand>
        <name>Mg(2+)</name>
        <dbReference type="ChEBI" id="CHEBI:18420"/>
    </ligand>
</feature>
<dbReference type="GO" id="GO:0046872">
    <property type="term" value="F:metal ion binding"/>
    <property type="evidence" value="ECO:0007669"/>
    <property type="project" value="UniProtKB-KW"/>
</dbReference>
<comment type="function">
    <text evidence="10">Pyrophosphatase that catalyzes the hydrolysis of nucleoside triphosphates to their monophosphate derivatives, with a high preference for the non-canonical purine nucleotides XTP (xanthosine triphosphate), dITP (deoxyinosine triphosphate) and ITP. Seems to function as a house-cleaning enzyme that removes non-canonical purine nucleotides from the nucleotide pool, thus preventing their incorporation into DNA/RNA and avoiding chromosomal lesions.</text>
</comment>
<dbReference type="GO" id="GO:0036220">
    <property type="term" value="F:ITP diphosphatase activity"/>
    <property type="evidence" value="ECO:0007669"/>
    <property type="project" value="UniProtKB-UniRule"/>
</dbReference>
<dbReference type="Proteomes" id="UP000538292">
    <property type="component" value="Unassembled WGS sequence"/>
</dbReference>
<keyword evidence="6 10" id="KW-0460">Magnesium</keyword>
<proteinExistence type="inferred from homology"/>
<comment type="subunit">
    <text evidence="2 10">Homodimer.</text>
</comment>
<comment type="catalytic activity">
    <reaction evidence="8 10">
        <text>dITP + H2O = dIMP + diphosphate + H(+)</text>
        <dbReference type="Rhea" id="RHEA:28342"/>
        <dbReference type="ChEBI" id="CHEBI:15377"/>
        <dbReference type="ChEBI" id="CHEBI:15378"/>
        <dbReference type="ChEBI" id="CHEBI:33019"/>
        <dbReference type="ChEBI" id="CHEBI:61194"/>
        <dbReference type="ChEBI" id="CHEBI:61382"/>
        <dbReference type="EC" id="3.6.1.66"/>
    </reaction>
</comment>
<dbReference type="InterPro" id="IPR020922">
    <property type="entry name" value="dITP/XTP_pyrophosphatase"/>
</dbReference>
<comment type="caution">
    <text evidence="10">Lacks conserved residue(s) required for the propagation of feature annotation.</text>
</comment>
<dbReference type="Pfam" id="PF01725">
    <property type="entry name" value="Ham1p_like"/>
    <property type="match status" value="1"/>
</dbReference>
<evidence type="ECO:0000256" key="3">
    <source>
        <dbReference type="ARBA" id="ARBA00022723"/>
    </source>
</evidence>
<evidence type="ECO:0000256" key="11">
    <source>
        <dbReference type="RuleBase" id="RU003781"/>
    </source>
</evidence>
<evidence type="ECO:0000256" key="2">
    <source>
        <dbReference type="ARBA" id="ARBA00011738"/>
    </source>
</evidence>
<keyword evidence="13" id="KW-1185">Reference proteome</keyword>
<feature type="binding site" evidence="10">
    <location>
        <position position="183"/>
    </location>
    <ligand>
        <name>substrate</name>
    </ligand>
</feature>
<dbReference type="InterPro" id="IPR002637">
    <property type="entry name" value="RdgB/HAM1"/>
</dbReference>
<keyword evidence="4 10" id="KW-0547">Nucleotide-binding</keyword>
<dbReference type="HAMAP" id="MF_01405">
    <property type="entry name" value="Non_canon_purine_NTPase"/>
    <property type="match status" value="1"/>
</dbReference>
<organism evidence="12 13">
    <name type="scientific">Thermoactinomyces mirandus</name>
    <dbReference type="NCBI Taxonomy" id="2756294"/>
    <lineage>
        <taxon>Bacteria</taxon>
        <taxon>Bacillati</taxon>
        <taxon>Bacillota</taxon>
        <taxon>Bacilli</taxon>
        <taxon>Bacillales</taxon>
        <taxon>Thermoactinomycetaceae</taxon>
        <taxon>Thermoactinomyces</taxon>
    </lineage>
</organism>
<dbReference type="GO" id="GO:0017111">
    <property type="term" value="F:ribonucleoside triphosphate phosphatase activity"/>
    <property type="evidence" value="ECO:0007669"/>
    <property type="project" value="InterPro"/>
</dbReference>
<feature type="binding site" evidence="10">
    <location>
        <begin position="14"/>
        <end position="19"/>
    </location>
    <ligand>
        <name>substrate</name>
    </ligand>
</feature>
<protein>
    <recommendedName>
        <fullName evidence="10">dITP/XTP pyrophosphatase</fullName>
        <ecNumber evidence="10">3.6.1.66</ecNumber>
    </recommendedName>
    <alternativeName>
        <fullName evidence="10">Non-canonical purine NTP pyrophosphatase</fullName>
    </alternativeName>
    <alternativeName>
        <fullName evidence="10">Non-standard purine NTP pyrophosphatase</fullName>
    </alternativeName>
    <alternativeName>
        <fullName evidence="10">Nucleoside-triphosphate diphosphatase</fullName>
    </alternativeName>
    <alternativeName>
        <fullName evidence="10">Nucleoside-triphosphate pyrophosphatase</fullName>
        <shortName evidence="10">NTPase</shortName>
    </alternativeName>
</protein>
<comment type="caution">
    <text evidence="12">The sequence shown here is derived from an EMBL/GenBank/DDBJ whole genome shotgun (WGS) entry which is preliminary data.</text>
</comment>
<evidence type="ECO:0000256" key="8">
    <source>
        <dbReference type="ARBA" id="ARBA00051875"/>
    </source>
</evidence>
<dbReference type="GO" id="GO:0036222">
    <property type="term" value="F:XTP diphosphatase activity"/>
    <property type="evidence" value="ECO:0007669"/>
    <property type="project" value="UniProtKB-UniRule"/>
</dbReference>
<dbReference type="RefSeq" id="WP_181740399.1">
    <property type="nucleotide sequence ID" value="NZ_JACEOL010000033.1"/>
</dbReference>
<dbReference type="InterPro" id="IPR029001">
    <property type="entry name" value="ITPase-like_fam"/>
</dbReference>
<dbReference type="GO" id="GO:0035870">
    <property type="term" value="F:dITP diphosphatase activity"/>
    <property type="evidence" value="ECO:0007669"/>
    <property type="project" value="UniProtKB-UniRule"/>
</dbReference>
<feature type="binding site" evidence="10">
    <location>
        <position position="78"/>
    </location>
    <ligand>
        <name>substrate</name>
    </ligand>
</feature>
<sequence>MKKKWPFPEIIIATGNINKLKQFQELFGEYLHLDVKGLKDLPEMPEIVEDQDTFEGNARKKAEVISQRLNAPVVSDDSGLVVPALNGEPGVYSARYAGKKATDEENNCKLLQRIRPLPPSRRKAYYVCAMALAIPGEQTKIVRGECEGVIISQPKGNRGFGYDPIFFLPSHMKTMAELSNQQKFAISHRGKATRLLIEEMKKAYHFESEGGNP</sequence>
<reference evidence="12 13" key="1">
    <citation type="submission" date="2020-07" db="EMBL/GenBank/DDBJ databases">
        <title>Thermoactinomyces phylogeny.</title>
        <authorList>
            <person name="Dunlap C."/>
        </authorList>
    </citation>
    <scope>NUCLEOTIDE SEQUENCE [LARGE SCALE GENOMIC DNA]</scope>
    <source>
        <strain evidence="12 13">AMNI-1</strain>
    </source>
</reference>
<dbReference type="EC" id="3.6.1.66" evidence="10"/>
<evidence type="ECO:0000313" key="13">
    <source>
        <dbReference type="Proteomes" id="UP000538292"/>
    </source>
</evidence>
<name>A0A7W2ARQ1_9BACL</name>
<evidence type="ECO:0000256" key="4">
    <source>
        <dbReference type="ARBA" id="ARBA00022741"/>
    </source>
</evidence>
<feature type="active site" description="Proton acceptor" evidence="10">
    <location>
        <position position="77"/>
    </location>
</feature>
<dbReference type="GO" id="GO:0005829">
    <property type="term" value="C:cytosol"/>
    <property type="evidence" value="ECO:0007669"/>
    <property type="project" value="TreeGrafter"/>
</dbReference>
<keyword evidence="5 10" id="KW-0378">Hydrolase</keyword>
<dbReference type="SUPFAM" id="SSF52972">
    <property type="entry name" value="ITPase-like"/>
    <property type="match status" value="1"/>
</dbReference>
<keyword evidence="7 10" id="KW-0546">Nucleotide metabolism</keyword>
<gene>
    <name evidence="12" type="ORF">H2C83_10050</name>
</gene>
<dbReference type="GO" id="GO:0009146">
    <property type="term" value="P:purine nucleoside triphosphate catabolic process"/>
    <property type="evidence" value="ECO:0007669"/>
    <property type="project" value="UniProtKB-UniRule"/>
</dbReference>
<keyword evidence="3 10" id="KW-0479">Metal-binding</keyword>
<dbReference type="PANTHER" id="PTHR11067">
    <property type="entry name" value="INOSINE TRIPHOSPHATE PYROPHOSPHATASE/HAM1 PROTEIN"/>
    <property type="match status" value="1"/>
</dbReference>
<evidence type="ECO:0000256" key="9">
    <source>
        <dbReference type="ARBA" id="ARBA00052017"/>
    </source>
</evidence>
<dbReference type="GO" id="GO:0009117">
    <property type="term" value="P:nucleotide metabolic process"/>
    <property type="evidence" value="ECO:0007669"/>
    <property type="project" value="UniProtKB-KW"/>
</dbReference>
<feature type="binding site" evidence="10">
    <location>
        <begin position="160"/>
        <end position="163"/>
    </location>
    <ligand>
        <name>substrate</name>
    </ligand>
</feature>
<dbReference type="GO" id="GO:0000166">
    <property type="term" value="F:nucleotide binding"/>
    <property type="evidence" value="ECO:0007669"/>
    <property type="project" value="UniProtKB-KW"/>
</dbReference>
<evidence type="ECO:0000256" key="7">
    <source>
        <dbReference type="ARBA" id="ARBA00023080"/>
    </source>
</evidence>
<evidence type="ECO:0000256" key="5">
    <source>
        <dbReference type="ARBA" id="ARBA00022801"/>
    </source>
</evidence>
<dbReference type="NCBIfam" id="TIGR00042">
    <property type="entry name" value="RdgB/HAM1 family non-canonical purine NTP pyrophosphatase"/>
    <property type="match status" value="1"/>
</dbReference>